<dbReference type="InterPro" id="IPR051783">
    <property type="entry name" value="NAD(P)-dependent_oxidoreduct"/>
</dbReference>
<dbReference type="RefSeq" id="WP_255916036.1">
    <property type="nucleotide sequence ID" value="NZ_JANFQO010000022.1"/>
</dbReference>
<proteinExistence type="predicted"/>
<dbReference type="Proteomes" id="UP001165498">
    <property type="component" value="Unassembled WGS sequence"/>
</dbReference>
<organism evidence="2 3">
    <name type="scientific">Tahibacter harae</name>
    <dbReference type="NCBI Taxonomy" id="2963937"/>
    <lineage>
        <taxon>Bacteria</taxon>
        <taxon>Pseudomonadati</taxon>
        <taxon>Pseudomonadota</taxon>
        <taxon>Gammaproteobacteria</taxon>
        <taxon>Lysobacterales</taxon>
        <taxon>Rhodanobacteraceae</taxon>
        <taxon>Tahibacter</taxon>
    </lineage>
</organism>
<evidence type="ECO:0000259" key="1">
    <source>
        <dbReference type="Pfam" id="PF01370"/>
    </source>
</evidence>
<accession>A0ABT1QX41</accession>
<protein>
    <recommendedName>
        <fullName evidence="1">NAD-dependent epimerase/dehydratase domain-containing protein</fullName>
    </recommendedName>
</protein>
<evidence type="ECO:0000313" key="2">
    <source>
        <dbReference type="EMBL" id="MCQ4166847.1"/>
    </source>
</evidence>
<comment type="caution">
    <text evidence="2">The sequence shown here is derived from an EMBL/GenBank/DDBJ whole genome shotgun (WGS) entry which is preliminary data.</text>
</comment>
<reference evidence="2" key="1">
    <citation type="submission" date="2022-07" db="EMBL/GenBank/DDBJ databases">
        <title>Tahibacter sp., a new gammaproteobacterium isolated from the silt sample collected at pig farm.</title>
        <authorList>
            <person name="Chen H."/>
        </authorList>
    </citation>
    <scope>NUCLEOTIDE SEQUENCE</scope>
    <source>
        <strain evidence="2">P2K</strain>
    </source>
</reference>
<gene>
    <name evidence="2" type="ORF">NM961_19210</name>
</gene>
<dbReference type="InterPro" id="IPR001509">
    <property type="entry name" value="Epimerase_deHydtase"/>
</dbReference>
<dbReference type="PANTHER" id="PTHR48079">
    <property type="entry name" value="PROTEIN YEEZ"/>
    <property type="match status" value="1"/>
</dbReference>
<evidence type="ECO:0000313" key="3">
    <source>
        <dbReference type="Proteomes" id="UP001165498"/>
    </source>
</evidence>
<sequence length="291" mass="30161">MSAVLVIGGSGAVGGFLLARLRAAGHDILALSRTARTDAAGLRWLHGGLDAALAMPDCDSIVSAGPLDQFATWLRQAAPGRLRRVVALSSMSAASKLASSDPAERELAARLGRAEQDLAARCAALGVDWIVLRPTLIYGAGLDRSLTPLARRAQRWRVFPLLPAACGLRQPVHADDVAAACVAALAGTAAGQVLELGGGERLSYAQMLCRVRAGLGRPTLALPLDINLLRAVTWITGRGGGMVQRLKQDLVADNGPLQALLGVNPRSFRPGPDCWIAAAQAAGHAAVADAS</sequence>
<dbReference type="Gene3D" id="3.40.50.720">
    <property type="entry name" value="NAD(P)-binding Rossmann-like Domain"/>
    <property type="match status" value="1"/>
</dbReference>
<dbReference type="EMBL" id="JANFQO010000022">
    <property type="protein sequence ID" value="MCQ4166847.1"/>
    <property type="molecule type" value="Genomic_DNA"/>
</dbReference>
<dbReference type="PANTHER" id="PTHR48079:SF6">
    <property type="entry name" value="NAD(P)-BINDING DOMAIN-CONTAINING PROTEIN-RELATED"/>
    <property type="match status" value="1"/>
</dbReference>
<name>A0ABT1QX41_9GAMM</name>
<dbReference type="Pfam" id="PF01370">
    <property type="entry name" value="Epimerase"/>
    <property type="match status" value="1"/>
</dbReference>
<keyword evidence="3" id="KW-1185">Reference proteome</keyword>
<dbReference type="SUPFAM" id="SSF51735">
    <property type="entry name" value="NAD(P)-binding Rossmann-fold domains"/>
    <property type="match status" value="1"/>
</dbReference>
<feature type="domain" description="NAD-dependent epimerase/dehydratase" evidence="1">
    <location>
        <begin position="114"/>
        <end position="192"/>
    </location>
</feature>
<dbReference type="InterPro" id="IPR036291">
    <property type="entry name" value="NAD(P)-bd_dom_sf"/>
</dbReference>